<dbReference type="AlphaFoldDB" id="F8GRE7"/>
<name>F8GRE7_CUPNN</name>
<proteinExistence type="predicted"/>
<evidence type="ECO:0000313" key="2">
    <source>
        <dbReference type="Proteomes" id="UP000006798"/>
    </source>
</evidence>
<dbReference type="EMBL" id="CP002878">
    <property type="protein sequence ID" value="AEI79607.1"/>
    <property type="molecule type" value="Genomic_DNA"/>
</dbReference>
<reference evidence="1 2" key="1">
    <citation type="journal article" date="2011" name="J. Bacteriol.">
        <title>Complete genome sequence of the type strain Cupriavidus necator N-1.</title>
        <authorList>
            <person name="Poehlein A."/>
            <person name="Kusian B."/>
            <person name="Friedrich B."/>
            <person name="Daniel R."/>
            <person name="Bowien B."/>
        </authorList>
    </citation>
    <scope>NUCLEOTIDE SEQUENCE [LARGE SCALE GENOMIC DNA]</scope>
    <source>
        <strain evidence="2">ATCC 43291 / DSM 13513 / CCUG 52238 / LMG 8453 / N-1</strain>
    </source>
</reference>
<accession>F8GRE7</accession>
<dbReference type="KEGG" id="cnc:CNE_2c06280"/>
<dbReference type="HOGENOM" id="CLU_2463887_0_0_4"/>
<organism evidence="1 2">
    <name type="scientific">Cupriavidus necator (strain ATCC 43291 / DSM 13513 / CCUG 52238 / LMG 8453 / N-1)</name>
    <name type="common">Ralstonia eutropha</name>
    <dbReference type="NCBI Taxonomy" id="1042878"/>
    <lineage>
        <taxon>Bacteria</taxon>
        <taxon>Pseudomonadati</taxon>
        <taxon>Pseudomonadota</taxon>
        <taxon>Betaproteobacteria</taxon>
        <taxon>Burkholderiales</taxon>
        <taxon>Burkholderiaceae</taxon>
        <taxon>Cupriavidus</taxon>
    </lineage>
</organism>
<dbReference type="Proteomes" id="UP000006798">
    <property type="component" value="Chromosome 2"/>
</dbReference>
<protein>
    <submittedName>
        <fullName evidence="1">Uncharacterized protein</fullName>
    </submittedName>
</protein>
<sequence length="88" mass="10083">MANCFRRPDIMGRDWLPDHRLLNSLRDFFYPVGQQSKGGPAEPSQGIQRSRPQGYASLFLCVTFAVRNQRQHAGRASRNRIGLIQQIQ</sequence>
<gene>
    <name evidence="1" type="ordered locus">CNE_2c06280</name>
</gene>
<evidence type="ECO:0000313" key="1">
    <source>
        <dbReference type="EMBL" id="AEI79607.1"/>
    </source>
</evidence>